<dbReference type="SMART" id="SM00368">
    <property type="entry name" value="LRR_RI"/>
    <property type="match status" value="2"/>
</dbReference>
<evidence type="ECO:0000256" key="10">
    <source>
        <dbReference type="PROSITE-ProRule" id="PRU00175"/>
    </source>
</evidence>
<dbReference type="InterPro" id="IPR001452">
    <property type="entry name" value="SH3_domain"/>
</dbReference>
<dbReference type="InterPro" id="IPR001841">
    <property type="entry name" value="Znf_RING"/>
</dbReference>
<accession>A0ABP0LQT2</accession>
<dbReference type="Gene3D" id="2.30.30.40">
    <property type="entry name" value="SH3 Domains"/>
    <property type="match status" value="1"/>
</dbReference>
<dbReference type="InterPro" id="IPR027038">
    <property type="entry name" value="RanGap"/>
</dbReference>
<keyword evidence="4" id="KW-0433">Leucine-rich repeat</keyword>
<dbReference type="SUPFAM" id="SSF57850">
    <property type="entry name" value="RING/U-box"/>
    <property type="match status" value="1"/>
</dbReference>
<comment type="similarity">
    <text evidence="1">Belongs to the SH3RF family.</text>
</comment>
<evidence type="ECO:0000256" key="12">
    <source>
        <dbReference type="SAM" id="MobiDB-lite"/>
    </source>
</evidence>
<dbReference type="SUPFAM" id="SSF50044">
    <property type="entry name" value="SH3-domain"/>
    <property type="match status" value="1"/>
</dbReference>
<feature type="domain" description="SH3" evidence="13">
    <location>
        <begin position="489"/>
        <end position="558"/>
    </location>
</feature>
<evidence type="ECO:0000256" key="5">
    <source>
        <dbReference type="ARBA" id="ARBA00022723"/>
    </source>
</evidence>
<comment type="caution">
    <text evidence="15">The sequence shown here is derived from an EMBL/GenBank/DDBJ whole genome shotgun (WGS) entry which is preliminary data.</text>
</comment>
<feature type="region of interest" description="Disordered" evidence="12">
    <location>
        <begin position="230"/>
        <end position="249"/>
    </location>
</feature>
<keyword evidence="2 11" id="KW-0728">SH3 domain</keyword>
<name>A0ABP0LQT2_9DINO</name>
<organism evidence="15 16">
    <name type="scientific">Durusdinium trenchii</name>
    <dbReference type="NCBI Taxonomy" id="1381693"/>
    <lineage>
        <taxon>Eukaryota</taxon>
        <taxon>Sar</taxon>
        <taxon>Alveolata</taxon>
        <taxon>Dinophyceae</taxon>
        <taxon>Suessiales</taxon>
        <taxon>Symbiodiniaceae</taxon>
        <taxon>Durusdinium</taxon>
    </lineage>
</organism>
<keyword evidence="3" id="KW-0343">GTPase activation</keyword>
<dbReference type="PANTHER" id="PTHR24113">
    <property type="entry name" value="RAN GTPASE-ACTIVATING PROTEIN 1"/>
    <property type="match status" value="1"/>
</dbReference>
<gene>
    <name evidence="15" type="ORF">CCMP2556_LOCUS22233</name>
</gene>
<dbReference type="InterPro" id="IPR018957">
    <property type="entry name" value="Znf_C3HC4_RING-type"/>
</dbReference>
<evidence type="ECO:0000256" key="6">
    <source>
        <dbReference type="ARBA" id="ARBA00022737"/>
    </source>
</evidence>
<dbReference type="InterPro" id="IPR036028">
    <property type="entry name" value="SH3-like_dom_sf"/>
</dbReference>
<keyword evidence="9" id="KW-0832">Ubl conjugation</keyword>
<evidence type="ECO:0000256" key="8">
    <source>
        <dbReference type="ARBA" id="ARBA00022833"/>
    </source>
</evidence>
<evidence type="ECO:0000256" key="9">
    <source>
        <dbReference type="ARBA" id="ARBA00022843"/>
    </source>
</evidence>
<evidence type="ECO:0008006" key="17">
    <source>
        <dbReference type="Google" id="ProtNLM"/>
    </source>
</evidence>
<dbReference type="InterPro" id="IPR032675">
    <property type="entry name" value="LRR_dom_sf"/>
</dbReference>
<proteinExistence type="inferred from homology"/>
<evidence type="ECO:0000259" key="14">
    <source>
        <dbReference type="PROSITE" id="PS50089"/>
    </source>
</evidence>
<evidence type="ECO:0000256" key="2">
    <source>
        <dbReference type="ARBA" id="ARBA00022443"/>
    </source>
</evidence>
<evidence type="ECO:0000256" key="11">
    <source>
        <dbReference type="PROSITE-ProRule" id="PRU00192"/>
    </source>
</evidence>
<dbReference type="SMART" id="SM00326">
    <property type="entry name" value="SH3"/>
    <property type="match status" value="1"/>
</dbReference>
<feature type="region of interest" description="Disordered" evidence="12">
    <location>
        <begin position="182"/>
        <end position="222"/>
    </location>
</feature>
<protein>
    <recommendedName>
        <fullName evidence="17">SH3 domain-containing protein</fullName>
    </recommendedName>
</protein>
<evidence type="ECO:0000313" key="15">
    <source>
        <dbReference type="EMBL" id="CAK9041490.1"/>
    </source>
</evidence>
<dbReference type="Proteomes" id="UP001642484">
    <property type="component" value="Unassembled WGS sequence"/>
</dbReference>
<dbReference type="PANTHER" id="PTHR24113:SF12">
    <property type="entry name" value="RAN GTPASE-ACTIVATING PROTEIN 1"/>
    <property type="match status" value="1"/>
</dbReference>
<evidence type="ECO:0000259" key="13">
    <source>
        <dbReference type="PROSITE" id="PS50002"/>
    </source>
</evidence>
<evidence type="ECO:0000256" key="3">
    <source>
        <dbReference type="ARBA" id="ARBA00022468"/>
    </source>
</evidence>
<dbReference type="SUPFAM" id="SSF52047">
    <property type="entry name" value="RNI-like"/>
    <property type="match status" value="1"/>
</dbReference>
<feature type="domain" description="RING-type" evidence="14">
    <location>
        <begin position="298"/>
        <end position="352"/>
    </location>
</feature>
<feature type="region of interest" description="Disordered" evidence="12">
    <location>
        <begin position="456"/>
        <end position="477"/>
    </location>
</feature>
<dbReference type="InterPro" id="IPR013083">
    <property type="entry name" value="Znf_RING/FYVE/PHD"/>
</dbReference>
<keyword evidence="8" id="KW-0862">Zinc</keyword>
<evidence type="ECO:0000256" key="1">
    <source>
        <dbReference type="ARBA" id="ARBA00008649"/>
    </source>
</evidence>
<evidence type="ECO:0000313" key="16">
    <source>
        <dbReference type="Proteomes" id="UP001642484"/>
    </source>
</evidence>
<dbReference type="Gene3D" id="3.30.40.10">
    <property type="entry name" value="Zinc/RING finger domain, C3HC4 (zinc finger)"/>
    <property type="match status" value="1"/>
</dbReference>
<keyword evidence="7 10" id="KW-0863">Zinc-finger</keyword>
<evidence type="ECO:0000256" key="7">
    <source>
        <dbReference type="ARBA" id="ARBA00022771"/>
    </source>
</evidence>
<dbReference type="Gene3D" id="3.80.10.10">
    <property type="entry name" value="Ribonuclease Inhibitor"/>
    <property type="match status" value="1"/>
</dbReference>
<keyword evidence="5" id="KW-0479">Metal-binding</keyword>
<dbReference type="Pfam" id="PF00097">
    <property type="entry name" value="zf-C3HC4"/>
    <property type="match status" value="1"/>
</dbReference>
<dbReference type="PROSITE" id="PS50089">
    <property type="entry name" value="ZF_RING_2"/>
    <property type="match status" value="1"/>
</dbReference>
<keyword evidence="6" id="KW-0677">Repeat</keyword>
<keyword evidence="16" id="KW-1185">Reference proteome</keyword>
<evidence type="ECO:0000256" key="4">
    <source>
        <dbReference type="ARBA" id="ARBA00022614"/>
    </source>
</evidence>
<feature type="compositionally biased region" description="Basic and acidic residues" evidence="12">
    <location>
        <begin position="182"/>
        <end position="191"/>
    </location>
</feature>
<dbReference type="PROSITE" id="PS50002">
    <property type="entry name" value="SH3"/>
    <property type="match status" value="1"/>
</dbReference>
<dbReference type="EMBL" id="CAXAMN010013669">
    <property type="protein sequence ID" value="CAK9041490.1"/>
    <property type="molecule type" value="Genomic_DNA"/>
</dbReference>
<sequence length="561" mass="62589">MSGSSAYRLTCSRQTVEASRFTHLLSQESLTYKEVDFSECNLTNDTLKVVLDICGRCAKLRILKLYRNNLDDKSAERLAEMLRKCPELEELHLSHNFFTADGVKRLVAAGESFSWEDKTQPLWLRLEQNSVVDPETICKDLEEEFSVCRRSDDKNCTVRMCVNKMKVHLPFFHLQRQSFKSREQQAAEAKAKQAPPVPTRSMSRPEAGAPKQAAAKPCAWGKGRVADGSPKSGYPALGAKDPQASPKATAQVEPTKAELLLQPLWKAGGRPSVVLDSFGQRRTMPEQLEGVDPKDFVCALCRFVMIKPVITRCSHIFCSCCFRQWVQRQVDLQKNQNQNSGPPVTVPQIRCPHGGCDQLLKKTDVESADDGKTSGVQLFQRLRNNLSIRCVHHPDHQKFEFGKDASRVLSEQGISCRWSGPPTAYEEHMSHQCAVENFLKLESSEQGADAIISNDNSTSQYEAEPEPEDSVSAEPKVAQADGTVTVNKDECEVRVALYPYTPTDGDEAQIKIEKNDLIKVFQVTETGWAAGVRICPKTRQEQGSAGWFPVGYLQPAQGAHE</sequence>
<reference evidence="15 16" key="1">
    <citation type="submission" date="2024-02" db="EMBL/GenBank/DDBJ databases">
        <authorList>
            <person name="Chen Y."/>
            <person name="Shah S."/>
            <person name="Dougan E. K."/>
            <person name="Thang M."/>
            <person name="Chan C."/>
        </authorList>
    </citation>
    <scope>NUCLEOTIDE SEQUENCE [LARGE SCALE GENOMIC DNA]</scope>
</reference>